<feature type="region of interest" description="Disordered" evidence="1">
    <location>
        <begin position="53"/>
        <end position="77"/>
    </location>
</feature>
<evidence type="ECO:0000256" key="1">
    <source>
        <dbReference type="SAM" id="MobiDB-lite"/>
    </source>
</evidence>
<name>A0ABN3LRG2_9ACTN</name>
<dbReference type="EMBL" id="BAAATA010000013">
    <property type="protein sequence ID" value="GAA2489013.1"/>
    <property type="molecule type" value="Genomic_DNA"/>
</dbReference>
<protein>
    <submittedName>
        <fullName evidence="2">Uncharacterized protein</fullName>
    </submittedName>
</protein>
<reference evidence="2 3" key="1">
    <citation type="journal article" date="2019" name="Int. J. Syst. Evol. Microbiol.">
        <title>The Global Catalogue of Microorganisms (GCM) 10K type strain sequencing project: providing services to taxonomists for standard genome sequencing and annotation.</title>
        <authorList>
            <consortium name="The Broad Institute Genomics Platform"/>
            <consortium name="The Broad Institute Genome Sequencing Center for Infectious Disease"/>
            <person name="Wu L."/>
            <person name="Ma J."/>
        </authorList>
    </citation>
    <scope>NUCLEOTIDE SEQUENCE [LARGE SCALE GENOMIC DNA]</scope>
    <source>
        <strain evidence="2 3">JCM 6307</strain>
    </source>
</reference>
<keyword evidence="3" id="KW-1185">Reference proteome</keyword>
<evidence type="ECO:0000313" key="2">
    <source>
        <dbReference type="EMBL" id="GAA2489013.1"/>
    </source>
</evidence>
<sequence>MVKAHQLLRAMPNTAVDDGTARRTPCRFKSAGRYDVPGHPVLTASEVCTVADASADRLGETIRKGRNGKGPEASSGR</sequence>
<organism evidence="2 3">
    <name type="scientific">Streptomyces thermolineatus</name>
    <dbReference type="NCBI Taxonomy" id="44033"/>
    <lineage>
        <taxon>Bacteria</taxon>
        <taxon>Bacillati</taxon>
        <taxon>Actinomycetota</taxon>
        <taxon>Actinomycetes</taxon>
        <taxon>Kitasatosporales</taxon>
        <taxon>Streptomycetaceae</taxon>
        <taxon>Streptomyces</taxon>
    </lineage>
</organism>
<dbReference type="RefSeq" id="WP_344383405.1">
    <property type="nucleotide sequence ID" value="NZ_BAAATA010000013.1"/>
</dbReference>
<feature type="compositionally biased region" description="Basic and acidic residues" evidence="1">
    <location>
        <begin position="54"/>
        <end position="63"/>
    </location>
</feature>
<feature type="region of interest" description="Disordered" evidence="1">
    <location>
        <begin position="1"/>
        <end position="22"/>
    </location>
</feature>
<proteinExistence type="predicted"/>
<comment type="caution">
    <text evidence="2">The sequence shown here is derived from an EMBL/GenBank/DDBJ whole genome shotgun (WGS) entry which is preliminary data.</text>
</comment>
<dbReference type="Proteomes" id="UP001501358">
    <property type="component" value="Unassembled WGS sequence"/>
</dbReference>
<gene>
    <name evidence="2" type="ORF">GCM10010406_26450</name>
</gene>
<accession>A0ABN3LRG2</accession>
<evidence type="ECO:0000313" key="3">
    <source>
        <dbReference type="Proteomes" id="UP001501358"/>
    </source>
</evidence>